<proteinExistence type="predicted"/>
<name>A0A4Y3UNZ2_9MICO</name>
<protein>
    <recommendedName>
        <fullName evidence="3">Helix-turn-helix protein</fullName>
    </recommendedName>
</protein>
<dbReference type="RefSeq" id="WP_170219073.1">
    <property type="nucleotide sequence ID" value="NZ_VFPS01000006.1"/>
</dbReference>
<dbReference type="AlphaFoldDB" id="A0A4Y3UNZ2"/>
<accession>A0A4Y3UNZ2</accession>
<organism evidence="1 2">
    <name type="scientific">Microbacterium lacticum</name>
    <dbReference type="NCBI Taxonomy" id="33885"/>
    <lineage>
        <taxon>Bacteria</taxon>
        <taxon>Bacillati</taxon>
        <taxon>Actinomycetota</taxon>
        <taxon>Actinomycetes</taxon>
        <taxon>Micrococcales</taxon>
        <taxon>Microbacteriaceae</taxon>
        <taxon>Microbacterium</taxon>
    </lineage>
</organism>
<evidence type="ECO:0000313" key="2">
    <source>
        <dbReference type="Proteomes" id="UP000319804"/>
    </source>
</evidence>
<evidence type="ECO:0000313" key="1">
    <source>
        <dbReference type="EMBL" id="TQM90965.1"/>
    </source>
</evidence>
<evidence type="ECO:0008006" key="3">
    <source>
        <dbReference type="Google" id="ProtNLM"/>
    </source>
</evidence>
<comment type="caution">
    <text evidence="1">The sequence shown here is derived from an EMBL/GenBank/DDBJ whole genome shotgun (WGS) entry which is preliminary data.</text>
</comment>
<reference evidence="1 2" key="1">
    <citation type="submission" date="2019-06" db="EMBL/GenBank/DDBJ databases">
        <title>Sequencing the genomes of 1000 actinobacteria strains.</title>
        <authorList>
            <person name="Klenk H.-P."/>
        </authorList>
    </citation>
    <scope>NUCLEOTIDE SEQUENCE [LARGE SCALE GENOMIC DNA]</scope>
    <source>
        <strain evidence="1 2">DSM 20427</strain>
    </source>
</reference>
<gene>
    <name evidence="1" type="ORF">FHX68_2819</name>
</gene>
<keyword evidence="2" id="KW-1185">Reference proteome</keyword>
<dbReference type="Proteomes" id="UP000319804">
    <property type="component" value="Unassembled WGS sequence"/>
</dbReference>
<dbReference type="EMBL" id="VFPS01000006">
    <property type="protein sequence ID" value="TQM90965.1"/>
    <property type="molecule type" value="Genomic_DNA"/>
</dbReference>
<sequence length="70" mass="7727">MSASFSDPLVPLPEAAAALGISAPNAYQRIRRHGKLHPFLPSLVRSHEGTHARIFVRRVELENLLREGGD</sequence>